<dbReference type="OrthoDB" id="6261238at2759"/>
<dbReference type="EMBL" id="SUNJ01002134">
    <property type="protein sequence ID" value="TPP66224.1"/>
    <property type="molecule type" value="Genomic_DNA"/>
</dbReference>
<protein>
    <submittedName>
        <fullName evidence="1">Dynein heavy chain 7 axonemal</fullName>
    </submittedName>
</protein>
<keyword evidence="2" id="KW-1185">Reference proteome</keyword>
<dbReference type="STRING" id="46835.A0A504YXJ6"/>
<proteinExistence type="predicted"/>
<evidence type="ECO:0000313" key="1">
    <source>
        <dbReference type="EMBL" id="TPP66224.1"/>
    </source>
</evidence>
<dbReference type="PANTHER" id="PTHR22878">
    <property type="entry name" value="DYNEIN HEAVY CHAIN 6, AXONEMAL-LIKE-RELATED"/>
    <property type="match status" value="1"/>
</dbReference>
<dbReference type="Gene3D" id="1.20.58.1120">
    <property type="match status" value="1"/>
</dbReference>
<reference evidence="1 2" key="1">
    <citation type="submission" date="2019-04" db="EMBL/GenBank/DDBJ databases">
        <title>Annotation for the trematode Fasciola gigantica.</title>
        <authorList>
            <person name="Choi Y.-J."/>
        </authorList>
    </citation>
    <scope>NUCLEOTIDE SEQUENCE [LARGE SCALE GENOMIC DNA]</scope>
    <source>
        <strain evidence="1">Uganda_cow_1</strain>
    </source>
</reference>
<dbReference type="GO" id="GO:0007018">
    <property type="term" value="P:microtubule-based movement"/>
    <property type="evidence" value="ECO:0007669"/>
    <property type="project" value="InterPro"/>
</dbReference>
<gene>
    <name evidence="1" type="ORF">FGIG_04303</name>
</gene>
<sequence>MKELIVVLCVSCIYWTEEVQDSMGKDKLAEYRVKCDKQIDEIVRLVRGPLTSGERITLGALIVVDVHGQFSSVLWS</sequence>
<comment type="caution">
    <text evidence="1">The sequence shown here is derived from an EMBL/GenBank/DDBJ whole genome shotgun (WGS) entry which is preliminary data.</text>
</comment>
<dbReference type="GO" id="GO:0045505">
    <property type="term" value="F:dynein intermediate chain binding"/>
    <property type="evidence" value="ECO:0007669"/>
    <property type="project" value="InterPro"/>
</dbReference>
<dbReference type="InterPro" id="IPR026983">
    <property type="entry name" value="DHC"/>
</dbReference>
<dbReference type="AlphaFoldDB" id="A0A504YXJ6"/>
<evidence type="ECO:0000313" key="2">
    <source>
        <dbReference type="Proteomes" id="UP000316759"/>
    </source>
</evidence>
<accession>A0A504YXJ6</accession>
<dbReference type="GO" id="GO:0030286">
    <property type="term" value="C:dynein complex"/>
    <property type="evidence" value="ECO:0007669"/>
    <property type="project" value="InterPro"/>
</dbReference>
<dbReference type="PANTHER" id="PTHR22878:SF70">
    <property type="entry name" value="DYNEIN HEAVY CHAIN 2, AXONEMAL"/>
    <property type="match status" value="1"/>
</dbReference>
<organism evidence="1 2">
    <name type="scientific">Fasciola gigantica</name>
    <name type="common">Giant liver fluke</name>
    <dbReference type="NCBI Taxonomy" id="46835"/>
    <lineage>
        <taxon>Eukaryota</taxon>
        <taxon>Metazoa</taxon>
        <taxon>Spiralia</taxon>
        <taxon>Lophotrochozoa</taxon>
        <taxon>Platyhelminthes</taxon>
        <taxon>Trematoda</taxon>
        <taxon>Digenea</taxon>
        <taxon>Plagiorchiida</taxon>
        <taxon>Echinostomata</taxon>
        <taxon>Echinostomatoidea</taxon>
        <taxon>Fasciolidae</taxon>
        <taxon>Fasciola</taxon>
    </lineage>
</organism>
<dbReference type="Proteomes" id="UP000316759">
    <property type="component" value="Unassembled WGS sequence"/>
</dbReference>
<name>A0A504YXJ6_FASGI</name>
<dbReference type="GO" id="GO:0051959">
    <property type="term" value="F:dynein light intermediate chain binding"/>
    <property type="evidence" value="ECO:0007669"/>
    <property type="project" value="InterPro"/>
</dbReference>